<comment type="similarity">
    <text evidence="1">Belongs to the V-ATPase V0D/AC39 subunit family.</text>
</comment>
<dbReference type="InterPro" id="IPR044911">
    <property type="entry name" value="V-type_ATPase_csu/dsu_dom_3"/>
</dbReference>
<evidence type="ECO:0000313" key="4">
    <source>
        <dbReference type="EMBL" id="CUQ07990.1"/>
    </source>
</evidence>
<dbReference type="PANTHER" id="PTHR38682">
    <property type="entry name" value="V-TYPE ATP SYNTHASE SUBUNIT C"/>
    <property type="match status" value="1"/>
</dbReference>
<dbReference type="Pfam" id="PF01992">
    <property type="entry name" value="vATP-synt_AC39"/>
    <property type="match status" value="1"/>
</dbReference>
<evidence type="ECO:0000313" key="5">
    <source>
        <dbReference type="Proteomes" id="UP000095563"/>
    </source>
</evidence>
<name>A0A174LZF9_9CLOT</name>
<proteinExistence type="inferred from homology"/>
<evidence type="ECO:0000256" key="1">
    <source>
        <dbReference type="ARBA" id="ARBA00006709"/>
    </source>
</evidence>
<dbReference type="Gene3D" id="1.20.1690.10">
    <property type="entry name" value="V-type ATP synthase subunit C domain"/>
    <property type="match status" value="2"/>
</dbReference>
<keyword evidence="2" id="KW-0813">Transport</keyword>
<dbReference type="InterPro" id="IPR035067">
    <property type="entry name" value="V-type_ATPase_csu/dsu"/>
</dbReference>
<accession>A0A174LZF9</accession>
<dbReference type="Proteomes" id="UP000095563">
    <property type="component" value="Unassembled WGS sequence"/>
</dbReference>
<dbReference type="RefSeq" id="WP_055207701.1">
    <property type="nucleotide sequence ID" value="NZ_CABIYB010000001.1"/>
</dbReference>
<dbReference type="Gene3D" id="1.10.132.50">
    <property type="entry name" value="ATP synthase (C/AC39) subunit, domain 3"/>
    <property type="match status" value="1"/>
</dbReference>
<dbReference type="SUPFAM" id="SSF103486">
    <property type="entry name" value="V-type ATP synthase subunit C"/>
    <property type="match status" value="1"/>
</dbReference>
<dbReference type="InterPro" id="IPR002843">
    <property type="entry name" value="ATPase_V0-cplx_csu/dsu"/>
</dbReference>
<gene>
    <name evidence="4" type="primary">ntpC</name>
    <name evidence="4" type="ORF">ERS852568_01806</name>
</gene>
<dbReference type="InterPro" id="IPR050873">
    <property type="entry name" value="V-ATPase_V0D/AC39_subunit"/>
</dbReference>
<evidence type="ECO:0000256" key="2">
    <source>
        <dbReference type="ARBA" id="ARBA00022448"/>
    </source>
</evidence>
<sequence length="333" mass="38474">MNPMQFTQVIPRLRVLETRLLDKAKIDRMIDGDSANEALKVLQESEYAGVMTGVKRPEDYEMVLARELKRVYELMYDASPVKSLVDIMGIKYDYHNIKVILKGMFLQKDFSHMLIPVGMIDVQTLKHSIENNNLGDLNETMKEGIIKAKEVFEETKDPQAIDIILDNTMFKEMREIAKQIDDKFVDKYVKVTIDSTNIKTLLRVKKQKKDKDFLEEVIIEGGEIDKDTLISMLHDAPENISNKLAFTNYGEMIKLGIEDFTKSGSVNELERLVDNYIMNMMKEAKYIPFGVEPLLAYIYAKETEIKIVRIIMVGKLNNISGEVIRERLRDIYV</sequence>
<dbReference type="NCBIfam" id="NF002266">
    <property type="entry name" value="PRK01198.1-2"/>
    <property type="match status" value="1"/>
</dbReference>
<organism evidence="4 5">
    <name type="scientific">Clostridium baratii</name>
    <dbReference type="NCBI Taxonomy" id="1561"/>
    <lineage>
        <taxon>Bacteria</taxon>
        <taxon>Bacillati</taxon>
        <taxon>Bacillota</taxon>
        <taxon>Clostridia</taxon>
        <taxon>Eubacteriales</taxon>
        <taxon>Clostridiaceae</taxon>
        <taxon>Clostridium</taxon>
    </lineage>
</organism>
<protein>
    <submittedName>
        <fullName evidence="4">V-type ATP synthase subunit C</fullName>
    </submittedName>
</protein>
<dbReference type="GO" id="GO:0046961">
    <property type="term" value="F:proton-transporting ATPase activity, rotational mechanism"/>
    <property type="evidence" value="ECO:0007669"/>
    <property type="project" value="InterPro"/>
</dbReference>
<dbReference type="PANTHER" id="PTHR38682:SF1">
    <property type="entry name" value="V-TYPE ATP SYNTHASE SUBUNIT C"/>
    <property type="match status" value="1"/>
</dbReference>
<dbReference type="InterPro" id="IPR036079">
    <property type="entry name" value="ATPase_csu/dsu_sf"/>
</dbReference>
<evidence type="ECO:0000256" key="3">
    <source>
        <dbReference type="ARBA" id="ARBA00023065"/>
    </source>
</evidence>
<dbReference type="EMBL" id="CZBO01000003">
    <property type="protein sequence ID" value="CUQ07990.1"/>
    <property type="molecule type" value="Genomic_DNA"/>
</dbReference>
<keyword evidence="3" id="KW-0406">Ion transport</keyword>
<reference evidence="4 5" key="1">
    <citation type="submission" date="2015-09" db="EMBL/GenBank/DDBJ databases">
        <authorList>
            <consortium name="Pathogen Informatics"/>
        </authorList>
    </citation>
    <scope>NUCLEOTIDE SEQUENCE [LARGE SCALE GENOMIC DNA]</scope>
    <source>
        <strain evidence="4 5">2789STDY5834956</strain>
    </source>
</reference>
<dbReference type="AlphaFoldDB" id="A0A174LZF9"/>